<accession>A0A1P8K3C4</accession>
<dbReference type="SUPFAM" id="SSF53335">
    <property type="entry name" value="S-adenosyl-L-methionine-dependent methyltransferases"/>
    <property type="match status" value="1"/>
</dbReference>
<name>A0A1P8K3C4_9BURK</name>
<dbReference type="PANTHER" id="PTHR43317">
    <property type="entry name" value="THERMOSPERMINE SYNTHASE ACAULIS5"/>
    <property type="match status" value="1"/>
</dbReference>
<evidence type="ECO:0000256" key="2">
    <source>
        <dbReference type="SAM" id="Phobius"/>
    </source>
</evidence>
<dbReference type="OrthoDB" id="9761985at2"/>
<feature type="transmembrane region" description="Helical" evidence="2">
    <location>
        <begin position="363"/>
        <end position="382"/>
    </location>
</feature>
<feature type="transmembrane region" description="Helical" evidence="2">
    <location>
        <begin position="246"/>
        <end position="267"/>
    </location>
</feature>
<feature type="transmembrane region" description="Helical" evidence="2">
    <location>
        <begin position="219"/>
        <end position="240"/>
    </location>
</feature>
<evidence type="ECO:0000313" key="4">
    <source>
        <dbReference type="Proteomes" id="UP000186609"/>
    </source>
</evidence>
<reference evidence="3 4" key="1">
    <citation type="submission" date="2017-01" db="EMBL/GenBank/DDBJ databases">
        <authorList>
            <person name="Mah S.A."/>
            <person name="Swanson W.J."/>
            <person name="Moy G.W."/>
            <person name="Vacquier V.D."/>
        </authorList>
    </citation>
    <scope>NUCLEOTIDE SEQUENCE [LARGE SCALE GENOMIC DNA]</scope>
    <source>
        <strain evidence="3 4">DCY110</strain>
    </source>
</reference>
<evidence type="ECO:0000313" key="3">
    <source>
        <dbReference type="EMBL" id="APW40497.1"/>
    </source>
</evidence>
<keyword evidence="4" id="KW-1185">Reference proteome</keyword>
<dbReference type="RefSeq" id="WP_076204451.1">
    <property type="nucleotide sequence ID" value="NZ_CP019236.1"/>
</dbReference>
<feature type="transmembrane region" description="Helical" evidence="2">
    <location>
        <begin position="73"/>
        <end position="95"/>
    </location>
</feature>
<sequence length="675" mass="74025">MPPALLKSLFAGTIFSSAFLLFLVQPLIAKQILPWFGGSAAVWSVCMVFFQVVLLAGYAYSDWLTRRPARMQAIIHATLLAASLAFLPIITAAHWKPTGAEDPSLRILGLLIGTIGLPYFLLSTTGPLVQSWLARTPWGAQVYRYFSLSNLASLVSLLAYPVLIEPYSALREQALGWSWAYAAFVLMCITASIHAARLAPVVHAAPRPGGDAKDAAPGWGTYGVWLALPALGSWLLLAITNHITQNVAAIPFLWVLPLSVYLFSFVLTFESDRWYRRGVMLPATAAALLLCAYGLQDSIGYDVKTGVPLYVAGLFVLCMFLHGEMASTRPGPRYLTRFYLMLSLGGAVGGVTVGLAAPHVLPAYYELGIGLVLVALLGWIIFRRQPARAAACLLVAVACGWFLWQQIRGEQEGTRQMARNFYGTLSTIDSVDKDQPGHDRRQLYHGSVKHGEQYLAAERRREPTAYYGHTAGIGRALRSASESPRRVGLIGLGAGTLATYGRAGDVYRVYEINPQVFAFADTEFSFLQDSAARIERVLGDARLALEREPPQRFDVLAVDAFSGDSVPIHLITSEAMQVYLRHMQPDGIVAFHVTNRFLAMAPVVEKIAQAQGLHLAFIHDEAEASDLRRTDWVLVSRSAERLQQPLIKTAASAIPPIPGLRLWTDDFNNLFGVLK</sequence>
<keyword evidence="1" id="KW-0620">Polyamine biosynthesis</keyword>
<dbReference type="GO" id="GO:0006596">
    <property type="term" value="P:polyamine biosynthetic process"/>
    <property type="evidence" value="ECO:0007669"/>
    <property type="project" value="UniProtKB-KW"/>
</dbReference>
<feature type="transmembrane region" description="Helical" evidence="2">
    <location>
        <begin position="279"/>
        <end position="295"/>
    </location>
</feature>
<protein>
    <recommendedName>
        <fullName evidence="5">Spermidine synthase</fullName>
    </recommendedName>
</protein>
<feature type="transmembrane region" description="Helical" evidence="2">
    <location>
        <begin position="338"/>
        <end position="357"/>
    </location>
</feature>
<dbReference type="PANTHER" id="PTHR43317:SF1">
    <property type="entry name" value="THERMOSPERMINE SYNTHASE ACAULIS5"/>
    <property type="match status" value="1"/>
</dbReference>
<dbReference type="Gene3D" id="3.40.50.150">
    <property type="entry name" value="Vaccinia Virus protein VP39"/>
    <property type="match status" value="1"/>
</dbReference>
<dbReference type="EMBL" id="CP019236">
    <property type="protein sequence ID" value="APW40497.1"/>
    <property type="molecule type" value="Genomic_DNA"/>
</dbReference>
<evidence type="ECO:0008006" key="5">
    <source>
        <dbReference type="Google" id="ProtNLM"/>
    </source>
</evidence>
<gene>
    <name evidence="3" type="ORF">RD110_05790</name>
</gene>
<dbReference type="STRING" id="1842727.RD110_05790"/>
<feature type="transmembrane region" description="Helical" evidence="2">
    <location>
        <begin position="307"/>
        <end position="326"/>
    </location>
</feature>
<dbReference type="NCBIfam" id="NF037959">
    <property type="entry name" value="MFS_SpdSyn"/>
    <property type="match status" value="1"/>
</dbReference>
<dbReference type="InterPro" id="IPR029063">
    <property type="entry name" value="SAM-dependent_MTases_sf"/>
</dbReference>
<feature type="transmembrane region" description="Helical" evidence="2">
    <location>
        <begin position="176"/>
        <end position="198"/>
    </location>
</feature>
<feature type="transmembrane region" description="Helical" evidence="2">
    <location>
        <begin position="107"/>
        <end position="133"/>
    </location>
</feature>
<dbReference type="KEGG" id="rhy:RD110_05790"/>
<dbReference type="Proteomes" id="UP000186609">
    <property type="component" value="Chromosome"/>
</dbReference>
<dbReference type="AlphaFoldDB" id="A0A1P8K3C4"/>
<evidence type="ECO:0000256" key="1">
    <source>
        <dbReference type="ARBA" id="ARBA00023115"/>
    </source>
</evidence>
<keyword evidence="2" id="KW-0472">Membrane</keyword>
<feature type="transmembrane region" description="Helical" evidence="2">
    <location>
        <begin position="145"/>
        <end position="164"/>
    </location>
</feature>
<feature type="transmembrane region" description="Helical" evidence="2">
    <location>
        <begin position="39"/>
        <end position="61"/>
    </location>
</feature>
<keyword evidence="2" id="KW-1133">Transmembrane helix</keyword>
<organism evidence="3 4">
    <name type="scientific">Rhodoferax koreensis</name>
    <dbReference type="NCBI Taxonomy" id="1842727"/>
    <lineage>
        <taxon>Bacteria</taxon>
        <taxon>Pseudomonadati</taxon>
        <taxon>Pseudomonadota</taxon>
        <taxon>Betaproteobacteria</taxon>
        <taxon>Burkholderiales</taxon>
        <taxon>Comamonadaceae</taxon>
        <taxon>Rhodoferax</taxon>
    </lineage>
</organism>
<keyword evidence="2" id="KW-0812">Transmembrane</keyword>
<proteinExistence type="predicted"/>
<feature type="transmembrane region" description="Helical" evidence="2">
    <location>
        <begin position="389"/>
        <end position="407"/>
    </location>
</feature>